<organism evidence="3">
    <name type="scientific">Salpingoeca rosetta (strain ATCC 50818 / BSB-021)</name>
    <dbReference type="NCBI Taxonomy" id="946362"/>
    <lineage>
        <taxon>Eukaryota</taxon>
        <taxon>Choanoflagellata</taxon>
        <taxon>Craspedida</taxon>
        <taxon>Salpingoecidae</taxon>
        <taxon>Salpingoeca</taxon>
    </lineage>
</organism>
<dbReference type="KEGG" id="sre:PTSG_13207"/>
<evidence type="ECO:0000313" key="2">
    <source>
        <dbReference type="EMBL" id="EGD83278.1"/>
    </source>
</evidence>
<keyword evidence="1" id="KW-1133">Transmembrane helix</keyword>
<dbReference type="AlphaFoldDB" id="F2UTH1"/>
<dbReference type="RefSeq" id="XP_004987534.1">
    <property type="nucleotide sequence ID" value="XM_004987477.1"/>
</dbReference>
<dbReference type="Proteomes" id="UP000007799">
    <property type="component" value="Unassembled WGS sequence"/>
</dbReference>
<accession>F2UTH1</accession>
<keyword evidence="1" id="KW-0812">Transmembrane</keyword>
<keyword evidence="1" id="KW-0472">Membrane</keyword>
<gene>
    <name evidence="2" type="ORF">PTSG_13207</name>
</gene>
<evidence type="ECO:0000256" key="1">
    <source>
        <dbReference type="SAM" id="Phobius"/>
    </source>
</evidence>
<evidence type="ECO:0000313" key="3">
    <source>
        <dbReference type="Proteomes" id="UP000007799"/>
    </source>
</evidence>
<feature type="transmembrane region" description="Helical" evidence="1">
    <location>
        <begin position="77"/>
        <end position="101"/>
    </location>
</feature>
<dbReference type="GeneID" id="16068051"/>
<dbReference type="EMBL" id="GL833040">
    <property type="protein sequence ID" value="EGD83278.1"/>
    <property type="molecule type" value="Genomic_DNA"/>
</dbReference>
<sequence length="154" mass="16672">MRAPIAGFGIALLQGVTAVALNFDLIRHAEPATTAAYYRVQQTLPLPASLVIPLAVLTTYADTLYSLFVLRDLREALFLIPGSYAMYLFAGVIKPAMATVASAATEADVSAALDTIYDAHVHLLPSAICMFLLHIYTHIISPPPAKNKHTKKHK</sequence>
<proteinExistence type="predicted"/>
<reference evidence="2" key="1">
    <citation type="submission" date="2009-08" db="EMBL/GenBank/DDBJ databases">
        <title>Annotation of Salpingoeca rosetta.</title>
        <authorList>
            <consortium name="The Broad Institute Genome Sequencing Platform"/>
            <person name="Russ C."/>
            <person name="Cuomo C."/>
            <person name="Burger G."/>
            <person name="Gray M.W."/>
            <person name="Holland P.W.H."/>
            <person name="King N."/>
            <person name="Lang F.B.F."/>
            <person name="Roger A.J."/>
            <person name="Ruiz-Trillo I."/>
            <person name="Young S.K."/>
            <person name="Zeng Q."/>
            <person name="Gargeya S."/>
            <person name="Alvarado L."/>
            <person name="Berlin A."/>
            <person name="Chapman S.B."/>
            <person name="Chen Z."/>
            <person name="Freedman E."/>
            <person name="Gellesch M."/>
            <person name="Goldberg J."/>
            <person name="Griggs A."/>
            <person name="Gujja S."/>
            <person name="Heilman E."/>
            <person name="Heiman D."/>
            <person name="Howarth C."/>
            <person name="Mehta T."/>
            <person name="Neiman D."/>
            <person name="Pearson M."/>
            <person name="Roberts A."/>
            <person name="Saif S."/>
            <person name="Shea T."/>
            <person name="Shenoy N."/>
            <person name="Sisk P."/>
            <person name="Stolte C."/>
            <person name="Sykes S."/>
            <person name="White J."/>
            <person name="Yandava C."/>
            <person name="Haas B."/>
            <person name="Nusbaum C."/>
            <person name="Birren B."/>
        </authorList>
    </citation>
    <scope>NUCLEOTIDE SEQUENCE [LARGE SCALE GENOMIC DNA]</scope>
    <source>
        <strain evidence="2">ATCC 50818</strain>
    </source>
</reference>
<name>F2UTH1_SALR5</name>
<dbReference type="InParanoid" id="F2UTH1"/>
<feature type="transmembrane region" description="Helical" evidence="1">
    <location>
        <begin position="50"/>
        <end position="70"/>
    </location>
</feature>
<feature type="transmembrane region" description="Helical" evidence="1">
    <location>
        <begin position="121"/>
        <end position="141"/>
    </location>
</feature>
<protein>
    <submittedName>
        <fullName evidence="2">Uncharacterized protein</fullName>
    </submittedName>
</protein>
<keyword evidence="3" id="KW-1185">Reference proteome</keyword>